<dbReference type="EMBL" id="FUWL01000003">
    <property type="protein sequence ID" value="SJZ31314.1"/>
    <property type="molecule type" value="Genomic_DNA"/>
</dbReference>
<dbReference type="RefSeq" id="WP_036846766.1">
    <property type="nucleotide sequence ID" value="NZ_CALTZT010000016.1"/>
</dbReference>
<reference evidence="1 3" key="1">
    <citation type="submission" date="2014-08" db="EMBL/GenBank/DDBJ databases">
        <title>Porphyromonas cangingivalis strain:COT-109_OH1386 Genome sequencing.</title>
        <authorList>
            <person name="Wallis C."/>
            <person name="Deusch O."/>
            <person name="O'Flynn C."/>
            <person name="Davis I."/>
            <person name="Jospin G."/>
            <person name="Darling A.E."/>
            <person name="Coil D.A."/>
            <person name="Alexiev A."/>
            <person name="Horsfall A."/>
            <person name="Kirkwood N."/>
            <person name="Harris S."/>
            <person name="Eisen J.A."/>
        </authorList>
    </citation>
    <scope>NUCLEOTIDE SEQUENCE [LARGE SCALE GENOMIC DNA]</scope>
    <source>
        <strain evidence="3">COT-109 OH1386</strain>
        <strain evidence="1">COT-109_OH1386</strain>
    </source>
</reference>
<organism evidence="1 3">
    <name type="scientific">Porphyromonas cangingivalis</name>
    <dbReference type="NCBI Taxonomy" id="36874"/>
    <lineage>
        <taxon>Bacteria</taxon>
        <taxon>Pseudomonadati</taxon>
        <taxon>Bacteroidota</taxon>
        <taxon>Bacteroidia</taxon>
        <taxon>Bacteroidales</taxon>
        <taxon>Porphyromonadaceae</taxon>
        <taxon>Porphyromonas</taxon>
    </lineage>
</organism>
<dbReference type="STRING" id="36874.HQ34_05820"/>
<keyword evidence="3" id="KW-1185">Reference proteome</keyword>
<name>A0A099WVT3_PORCN</name>
<evidence type="ECO:0000313" key="2">
    <source>
        <dbReference type="EMBL" id="SJZ31314.1"/>
    </source>
</evidence>
<reference evidence="2 4" key="2">
    <citation type="submission" date="2017-02" db="EMBL/GenBank/DDBJ databases">
        <authorList>
            <person name="Peterson S.W."/>
        </authorList>
    </citation>
    <scope>NUCLEOTIDE SEQUENCE [LARGE SCALE GENOMIC DNA]</scope>
    <source>
        <strain evidence="2 4">ATCC 700135</strain>
    </source>
</reference>
<dbReference type="OrthoDB" id="1100675at2"/>
<evidence type="ECO:0000313" key="3">
    <source>
        <dbReference type="Proteomes" id="UP000030125"/>
    </source>
</evidence>
<proteinExistence type="predicted"/>
<evidence type="ECO:0000313" key="4">
    <source>
        <dbReference type="Proteomes" id="UP000189956"/>
    </source>
</evidence>
<gene>
    <name evidence="1" type="ORF">HQ35_01855</name>
    <name evidence="2" type="ORF">SAMN02745205_00099</name>
</gene>
<accession>A0A099WVT3</accession>
<protein>
    <submittedName>
        <fullName evidence="1">Uncharacterized protein</fullName>
    </submittedName>
</protein>
<dbReference type="Proteomes" id="UP000189956">
    <property type="component" value="Unassembled WGS sequence"/>
</dbReference>
<sequence>MDNKKIENTEMEYDDDACIAFIRQETSGNKAIAALSDDDIMYIIDLVYDFMESRGLMDEDDEEDFEVDLEELYQYVTKNIKRDEFDFTLSEEDFILIYDAEAEYTDTLV</sequence>
<evidence type="ECO:0000313" key="1">
    <source>
        <dbReference type="EMBL" id="KGN82815.1"/>
    </source>
</evidence>
<dbReference type="EMBL" id="JQJD01000007">
    <property type="protein sequence ID" value="KGN82815.1"/>
    <property type="molecule type" value="Genomic_DNA"/>
</dbReference>
<dbReference type="AlphaFoldDB" id="A0A099WVT3"/>
<dbReference type="Proteomes" id="UP000030125">
    <property type="component" value="Unassembled WGS sequence"/>
</dbReference>